<dbReference type="Proteomes" id="UP001203423">
    <property type="component" value="Unassembled WGS sequence"/>
</dbReference>
<evidence type="ECO:0000256" key="1">
    <source>
        <dbReference type="ARBA" id="ARBA00004429"/>
    </source>
</evidence>
<keyword evidence="3" id="KW-1003">Cell membrane</keyword>
<evidence type="ECO:0000313" key="12">
    <source>
        <dbReference type="Proteomes" id="UP001203423"/>
    </source>
</evidence>
<evidence type="ECO:0000256" key="9">
    <source>
        <dbReference type="RuleBase" id="RU363032"/>
    </source>
</evidence>
<feature type="transmembrane region" description="Helical" evidence="9">
    <location>
        <begin position="261"/>
        <end position="283"/>
    </location>
</feature>
<feature type="transmembrane region" description="Helical" evidence="9">
    <location>
        <begin position="161"/>
        <end position="178"/>
    </location>
</feature>
<evidence type="ECO:0000256" key="3">
    <source>
        <dbReference type="ARBA" id="ARBA00022475"/>
    </source>
</evidence>
<comment type="subcellular location">
    <subcellularLocation>
        <location evidence="1">Cell inner membrane</location>
        <topology evidence="1">Multi-pass membrane protein</topology>
    </subcellularLocation>
    <subcellularLocation>
        <location evidence="9">Cell membrane</location>
        <topology evidence="9">Multi-pass membrane protein</topology>
    </subcellularLocation>
</comment>
<evidence type="ECO:0000256" key="5">
    <source>
        <dbReference type="ARBA" id="ARBA00022692"/>
    </source>
</evidence>
<accession>A0ABT0L8A7</accession>
<keyword evidence="4" id="KW-0997">Cell inner membrane</keyword>
<keyword evidence="12" id="KW-1185">Reference proteome</keyword>
<feature type="transmembrane region" description="Helical" evidence="9">
    <location>
        <begin position="87"/>
        <end position="116"/>
    </location>
</feature>
<dbReference type="PANTHER" id="PTHR43386:SF5">
    <property type="entry name" value="PUTRESCINE EXPORT SYSTEM PERMEASE PROTEIN SAPC"/>
    <property type="match status" value="1"/>
</dbReference>
<dbReference type="Pfam" id="PF00528">
    <property type="entry name" value="BPD_transp_1"/>
    <property type="match status" value="1"/>
</dbReference>
<evidence type="ECO:0000256" key="2">
    <source>
        <dbReference type="ARBA" id="ARBA00022448"/>
    </source>
</evidence>
<dbReference type="SUPFAM" id="SSF161098">
    <property type="entry name" value="MetI-like"/>
    <property type="match status" value="1"/>
</dbReference>
<keyword evidence="2 9" id="KW-0813">Transport</keyword>
<sequence length="296" mass="32133">MPQIKTYQEDSIPSPRQRLWQDFSSNPFSLIGLWTVAAFIIIAIWGPWLAPYPAQQQDPLAILLPPSWDISGTVEHFLGTDDLGRDIFSLILHGASLTFGMALLVVAASLSIGFLIGSLSGMMKGLKSSILSHLLDVLLSIPSLLMAILVVAIKGPGLSNVFWAVGIALTPLFVRSIHQAVHEERQKEYVIAAKLDGANTLQIFWYVIMPNVWEKLIIQTTLAISTAILEIAAMGFLNLGAQAPSPEWGSLLSQGYDDLLTAPWTMAIPGFAILISVFAINLVGDGLRSALAPIRH</sequence>
<evidence type="ECO:0000256" key="4">
    <source>
        <dbReference type="ARBA" id="ARBA00022519"/>
    </source>
</evidence>
<evidence type="ECO:0000313" key="11">
    <source>
        <dbReference type="EMBL" id="MCL1123933.1"/>
    </source>
</evidence>
<comment type="similarity">
    <text evidence="8">Belongs to the binding-protein-dependent transport system permease family. OppBC subfamily.</text>
</comment>
<evidence type="ECO:0000256" key="7">
    <source>
        <dbReference type="ARBA" id="ARBA00023136"/>
    </source>
</evidence>
<dbReference type="InterPro" id="IPR025966">
    <property type="entry name" value="OppC_N"/>
</dbReference>
<evidence type="ECO:0000259" key="10">
    <source>
        <dbReference type="PROSITE" id="PS50928"/>
    </source>
</evidence>
<organism evidence="11 12">
    <name type="scientific">Shewanella surugensis</name>
    <dbReference type="NCBI Taxonomy" id="212020"/>
    <lineage>
        <taxon>Bacteria</taxon>
        <taxon>Pseudomonadati</taxon>
        <taxon>Pseudomonadota</taxon>
        <taxon>Gammaproteobacteria</taxon>
        <taxon>Alteromonadales</taxon>
        <taxon>Shewanellaceae</taxon>
        <taxon>Shewanella</taxon>
    </lineage>
</organism>
<dbReference type="Gene3D" id="1.10.3720.10">
    <property type="entry name" value="MetI-like"/>
    <property type="match status" value="1"/>
</dbReference>
<feature type="transmembrane region" description="Helical" evidence="9">
    <location>
        <begin position="216"/>
        <end position="241"/>
    </location>
</feature>
<reference evidence="11 12" key="1">
    <citation type="submission" date="2022-01" db="EMBL/GenBank/DDBJ databases">
        <title>Whole genome-based taxonomy of the Shewanellaceae.</title>
        <authorList>
            <person name="Martin-Rodriguez A.J."/>
        </authorList>
    </citation>
    <scope>NUCLEOTIDE SEQUENCE [LARGE SCALE GENOMIC DNA]</scope>
    <source>
        <strain evidence="11 12">DSM 17177</strain>
    </source>
</reference>
<keyword evidence="5 9" id="KW-0812">Transmembrane</keyword>
<dbReference type="EMBL" id="JAKIKS010000014">
    <property type="protein sequence ID" value="MCL1123933.1"/>
    <property type="molecule type" value="Genomic_DNA"/>
</dbReference>
<feature type="transmembrane region" description="Helical" evidence="9">
    <location>
        <begin position="28"/>
        <end position="50"/>
    </location>
</feature>
<keyword evidence="6 9" id="KW-1133">Transmembrane helix</keyword>
<feature type="domain" description="ABC transmembrane type-1" evidence="10">
    <location>
        <begin position="95"/>
        <end position="284"/>
    </location>
</feature>
<evidence type="ECO:0000256" key="8">
    <source>
        <dbReference type="ARBA" id="ARBA00024202"/>
    </source>
</evidence>
<evidence type="ECO:0000256" key="6">
    <source>
        <dbReference type="ARBA" id="ARBA00022989"/>
    </source>
</evidence>
<dbReference type="PROSITE" id="PS50928">
    <property type="entry name" value="ABC_TM1"/>
    <property type="match status" value="1"/>
</dbReference>
<protein>
    <submittedName>
        <fullName evidence="11">ABC transporter permease subunit</fullName>
    </submittedName>
</protein>
<keyword evidence="7 9" id="KW-0472">Membrane</keyword>
<dbReference type="RefSeq" id="WP_248939216.1">
    <property type="nucleotide sequence ID" value="NZ_JAKIKS010000014.1"/>
</dbReference>
<name>A0ABT0L8A7_9GAMM</name>
<dbReference type="CDD" id="cd06261">
    <property type="entry name" value="TM_PBP2"/>
    <property type="match status" value="1"/>
</dbReference>
<dbReference type="InterPro" id="IPR050366">
    <property type="entry name" value="BP-dependent_transpt_permease"/>
</dbReference>
<dbReference type="InterPro" id="IPR000515">
    <property type="entry name" value="MetI-like"/>
</dbReference>
<proteinExistence type="inferred from homology"/>
<dbReference type="InterPro" id="IPR035906">
    <property type="entry name" value="MetI-like_sf"/>
</dbReference>
<dbReference type="PANTHER" id="PTHR43386">
    <property type="entry name" value="OLIGOPEPTIDE TRANSPORT SYSTEM PERMEASE PROTEIN APPC"/>
    <property type="match status" value="1"/>
</dbReference>
<comment type="caution">
    <text evidence="11">The sequence shown here is derived from an EMBL/GenBank/DDBJ whole genome shotgun (WGS) entry which is preliminary data.</text>
</comment>
<feature type="transmembrane region" description="Helical" evidence="9">
    <location>
        <begin position="137"/>
        <end position="155"/>
    </location>
</feature>
<dbReference type="Pfam" id="PF12911">
    <property type="entry name" value="OppC_N"/>
    <property type="match status" value="1"/>
</dbReference>
<gene>
    <name evidence="11" type="ORF">L2764_05405</name>
</gene>